<dbReference type="InterPro" id="IPR058163">
    <property type="entry name" value="LysR-type_TF_proteobact-type"/>
</dbReference>
<dbReference type="GO" id="GO:0006351">
    <property type="term" value="P:DNA-templated transcription"/>
    <property type="evidence" value="ECO:0007669"/>
    <property type="project" value="TreeGrafter"/>
</dbReference>
<name>A0A7X5U8U3_9GAMM</name>
<comment type="caution">
    <text evidence="6">The sequence shown here is derived from an EMBL/GenBank/DDBJ whole genome shotgun (WGS) entry which is preliminary data.</text>
</comment>
<sequence length="292" mass="31796">MDLLAAMQVFVHTVDKGSLQAAAEASGISPTMAGKHLRSLEARAGTRLLNRTTRRQSLTGFGQDYYLRCQEILRMVGESDMQAQNQQAAPTGTLRVTAPVSFGSEALVPALATYLSAYPLVRIDLSLSDRTADLVDEGFDAALRIGTLPDSGLVARALAPYRMMICASPDYLSRHGTPAKPEDLSHHECLSFSWSAASPWRITDDEGEHRVAIDGRLRVNHGGALRQAALHGLGIVMQPAVLLQHDVRAGRLVQLFADDTLPSRPMHVVHLPNHRSPKLRSFIDFVVTTFGA</sequence>
<organism evidence="6 7">
    <name type="scientific">Luteibacter anthropi</name>
    <dbReference type="NCBI Taxonomy" id="564369"/>
    <lineage>
        <taxon>Bacteria</taxon>
        <taxon>Pseudomonadati</taxon>
        <taxon>Pseudomonadota</taxon>
        <taxon>Gammaproteobacteria</taxon>
        <taxon>Lysobacterales</taxon>
        <taxon>Rhodanobacteraceae</taxon>
        <taxon>Luteibacter</taxon>
    </lineage>
</organism>
<dbReference type="InterPro" id="IPR005119">
    <property type="entry name" value="LysR_subst-bd"/>
</dbReference>
<evidence type="ECO:0000313" key="6">
    <source>
        <dbReference type="EMBL" id="NII05954.1"/>
    </source>
</evidence>
<dbReference type="Pfam" id="PF00126">
    <property type="entry name" value="HTH_1"/>
    <property type="match status" value="1"/>
</dbReference>
<dbReference type="GO" id="GO:0043565">
    <property type="term" value="F:sequence-specific DNA binding"/>
    <property type="evidence" value="ECO:0007669"/>
    <property type="project" value="TreeGrafter"/>
</dbReference>
<dbReference type="SUPFAM" id="SSF46785">
    <property type="entry name" value="Winged helix' DNA-binding domain"/>
    <property type="match status" value="1"/>
</dbReference>
<keyword evidence="4" id="KW-0804">Transcription</keyword>
<feature type="domain" description="HTH lysR-type" evidence="5">
    <location>
        <begin position="1"/>
        <end position="59"/>
    </location>
</feature>
<dbReference type="GO" id="GO:0003700">
    <property type="term" value="F:DNA-binding transcription factor activity"/>
    <property type="evidence" value="ECO:0007669"/>
    <property type="project" value="InterPro"/>
</dbReference>
<keyword evidence="3" id="KW-0238">DNA-binding</keyword>
<accession>A0A7X5U8U3</accession>
<proteinExistence type="inferred from homology"/>
<dbReference type="Pfam" id="PF03466">
    <property type="entry name" value="LysR_substrate"/>
    <property type="match status" value="1"/>
</dbReference>
<protein>
    <submittedName>
        <fullName evidence="6">LysR family transcriptional regulator</fullName>
    </submittedName>
</protein>
<dbReference type="RefSeq" id="WP_166947063.1">
    <property type="nucleotide sequence ID" value="NZ_JAARLZ010000003.1"/>
</dbReference>
<evidence type="ECO:0000259" key="5">
    <source>
        <dbReference type="PROSITE" id="PS50931"/>
    </source>
</evidence>
<dbReference type="EMBL" id="JAARLZ010000003">
    <property type="protein sequence ID" value="NII05954.1"/>
    <property type="molecule type" value="Genomic_DNA"/>
</dbReference>
<dbReference type="InterPro" id="IPR000847">
    <property type="entry name" value="LysR_HTH_N"/>
</dbReference>
<dbReference type="PROSITE" id="PS50931">
    <property type="entry name" value="HTH_LYSR"/>
    <property type="match status" value="1"/>
</dbReference>
<dbReference type="CDD" id="cd08477">
    <property type="entry name" value="PBP2_CrgA_like_8"/>
    <property type="match status" value="1"/>
</dbReference>
<dbReference type="Gene3D" id="3.40.190.290">
    <property type="match status" value="1"/>
</dbReference>
<dbReference type="SUPFAM" id="SSF53850">
    <property type="entry name" value="Periplasmic binding protein-like II"/>
    <property type="match status" value="1"/>
</dbReference>
<reference evidence="6 7" key="1">
    <citation type="submission" date="2020-03" db="EMBL/GenBank/DDBJ databases">
        <authorList>
            <person name="Lai Q."/>
        </authorList>
    </citation>
    <scope>NUCLEOTIDE SEQUENCE [LARGE SCALE GENOMIC DNA]</scope>
    <source>
        <strain evidence="6 7">CCUG 25036</strain>
    </source>
</reference>
<dbReference type="PANTHER" id="PTHR30537:SF5">
    <property type="entry name" value="HTH-TYPE TRANSCRIPTIONAL ACTIVATOR TTDR-RELATED"/>
    <property type="match status" value="1"/>
</dbReference>
<keyword evidence="2" id="KW-0805">Transcription regulation</keyword>
<dbReference type="FunFam" id="3.40.190.290:FF:000001">
    <property type="entry name" value="Transcriptional regulator, LysR family"/>
    <property type="match status" value="1"/>
</dbReference>
<evidence type="ECO:0000313" key="7">
    <source>
        <dbReference type="Proteomes" id="UP000490980"/>
    </source>
</evidence>
<gene>
    <name evidence="6" type="ORF">HBF25_06045</name>
</gene>
<evidence type="ECO:0000256" key="3">
    <source>
        <dbReference type="ARBA" id="ARBA00023125"/>
    </source>
</evidence>
<dbReference type="PANTHER" id="PTHR30537">
    <property type="entry name" value="HTH-TYPE TRANSCRIPTIONAL REGULATOR"/>
    <property type="match status" value="1"/>
</dbReference>
<evidence type="ECO:0000256" key="1">
    <source>
        <dbReference type="ARBA" id="ARBA00009437"/>
    </source>
</evidence>
<dbReference type="InterPro" id="IPR036390">
    <property type="entry name" value="WH_DNA-bd_sf"/>
</dbReference>
<dbReference type="InterPro" id="IPR036388">
    <property type="entry name" value="WH-like_DNA-bd_sf"/>
</dbReference>
<dbReference type="Gene3D" id="1.10.10.10">
    <property type="entry name" value="Winged helix-like DNA-binding domain superfamily/Winged helix DNA-binding domain"/>
    <property type="match status" value="1"/>
</dbReference>
<evidence type="ECO:0000256" key="4">
    <source>
        <dbReference type="ARBA" id="ARBA00023163"/>
    </source>
</evidence>
<keyword evidence="7" id="KW-1185">Reference proteome</keyword>
<evidence type="ECO:0000256" key="2">
    <source>
        <dbReference type="ARBA" id="ARBA00023015"/>
    </source>
</evidence>
<comment type="similarity">
    <text evidence="1">Belongs to the LysR transcriptional regulatory family.</text>
</comment>
<dbReference type="AlphaFoldDB" id="A0A7X5U8U3"/>
<dbReference type="Proteomes" id="UP000490980">
    <property type="component" value="Unassembled WGS sequence"/>
</dbReference>